<evidence type="ECO:0000256" key="3">
    <source>
        <dbReference type="ARBA" id="ARBA00022457"/>
    </source>
</evidence>
<feature type="binding site" evidence="7">
    <location>
        <position position="136"/>
    </location>
    <ligand>
        <name>Mg(2+)</name>
        <dbReference type="ChEBI" id="CHEBI:18420"/>
    </ligand>
</feature>
<dbReference type="InterPro" id="IPR050116">
    <property type="entry name" value="DNA_polymerase-Y"/>
</dbReference>
<dbReference type="CDD" id="cd03586">
    <property type="entry name" value="PolY_Pol_IV_kappa"/>
    <property type="match status" value="1"/>
</dbReference>
<keyword evidence="4 7" id="KW-0239">DNA-directed DNA polymerase</keyword>
<dbReference type="Pfam" id="PF11799">
    <property type="entry name" value="IMS_C"/>
    <property type="match status" value="1"/>
</dbReference>
<feature type="active site" evidence="7">
    <location>
        <position position="137"/>
    </location>
</feature>
<dbReference type="Gene3D" id="3.30.70.270">
    <property type="match status" value="1"/>
</dbReference>
<evidence type="ECO:0000256" key="2">
    <source>
        <dbReference type="ARBA" id="ARBA00011245"/>
    </source>
</evidence>
<dbReference type="InterPro" id="IPR001126">
    <property type="entry name" value="UmuC"/>
</dbReference>
<evidence type="ECO:0000259" key="8">
    <source>
        <dbReference type="PROSITE" id="PS50173"/>
    </source>
</evidence>
<dbReference type="Gene3D" id="1.10.150.20">
    <property type="entry name" value="5' to 3' exonuclease, C-terminal subdomain"/>
    <property type="match status" value="1"/>
</dbReference>
<organism evidence="9 10">
    <name type="scientific">Thioclava kandeliae</name>
    <dbReference type="NCBI Taxonomy" id="3070818"/>
    <lineage>
        <taxon>Bacteria</taxon>
        <taxon>Pseudomonadati</taxon>
        <taxon>Pseudomonadota</taxon>
        <taxon>Alphaproteobacteria</taxon>
        <taxon>Rhodobacterales</taxon>
        <taxon>Paracoccaceae</taxon>
        <taxon>Thioclava</taxon>
    </lineage>
</organism>
<evidence type="ECO:0000256" key="4">
    <source>
        <dbReference type="ARBA" id="ARBA00022932"/>
    </source>
</evidence>
<dbReference type="InterPro" id="IPR043502">
    <property type="entry name" value="DNA/RNA_pol_sf"/>
</dbReference>
<keyword evidence="10" id="KW-1185">Reference proteome</keyword>
<accession>A0ABV1SGT6</accession>
<dbReference type="RefSeq" id="WP_350936570.1">
    <property type="nucleotide sequence ID" value="NZ_JAYWLC010000006.1"/>
</dbReference>
<dbReference type="PANTHER" id="PTHR11076">
    <property type="entry name" value="DNA REPAIR POLYMERASE UMUC / TRANSFERASE FAMILY MEMBER"/>
    <property type="match status" value="1"/>
</dbReference>
<dbReference type="SUPFAM" id="SSF100879">
    <property type="entry name" value="Lesion bypass DNA polymerase (Y-family), little finger domain"/>
    <property type="match status" value="1"/>
</dbReference>
<evidence type="ECO:0000256" key="5">
    <source>
        <dbReference type="ARBA" id="ARBA00025589"/>
    </source>
</evidence>
<evidence type="ECO:0000256" key="7">
    <source>
        <dbReference type="HAMAP-Rule" id="MF_01113"/>
    </source>
</evidence>
<comment type="similarity">
    <text evidence="1 7">Belongs to the DNA polymerase type-Y family.</text>
</comment>
<evidence type="ECO:0000256" key="6">
    <source>
        <dbReference type="ARBA" id="ARBA00049244"/>
    </source>
</evidence>
<evidence type="ECO:0000313" key="9">
    <source>
        <dbReference type="EMBL" id="MER5171950.1"/>
    </source>
</evidence>
<dbReference type="NCBIfam" id="NF002677">
    <property type="entry name" value="PRK02406.1"/>
    <property type="match status" value="1"/>
</dbReference>
<name>A0ABV1SGT6_9RHOB</name>
<dbReference type="PANTHER" id="PTHR11076:SF33">
    <property type="entry name" value="DNA POLYMERASE KAPPA"/>
    <property type="match status" value="1"/>
</dbReference>
<dbReference type="EC" id="2.7.7.7" evidence="7"/>
<feature type="site" description="Substrate discrimination" evidence="7">
    <location>
        <position position="48"/>
    </location>
</feature>
<dbReference type="PROSITE" id="PS50173">
    <property type="entry name" value="UMUC"/>
    <property type="match status" value="1"/>
</dbReference>
<comment type="subcellular location">
    <subcellularLocation>
        <location evidence="7">Cytoplasm</location>
    </subcellularLocation>
</comment>
<evidence type="ECO:0000256" key="1">
    <source>
        <dbReference type="ARBA" id="ARBA00010945"/>
    </source>
</evidence>
<evidence type="ECO:0000313" key="10">
    <source>
        <dbReference type="Proteomes" id="UP001438953"/>
    </source>
</evidence>
<dbReference type="NCBIfam" id="NF002751">
    <property type="entry name" value="PRK02794.1"/>
    <property type="match status" value="1"/>
</dbReference>
<dbReference type="InterPro" id="IPR043128">
    <property type="entry name" value="Rev_trsase/Diguanyl_cyclase"/>
</dbReference>
<keyword evidence="7" id="KW-0460">Magnesium</keyword>
<dbReference type="InterPro" id="IPR022880">
    <property type="entry name" value="DNApol_IV"/>
</dbReference>
<comment type="catalytic activity">
    <reaction evidence="6 7">
        <text>DNA(n) + a 2'-deoxyribonucleoside 5'-triphosphate = DNA(n+1) + diphosphate</text>
        <dbReference type="Rhea" id="RHEA:22508"/>
        <dbReference type="Rhea" id="RHEA-COMP:17339"/>
        <dbReference type="Rhea" id="RHEA-COMP:17340"/>
        <dbReference type="ChEBI" id="CHEBI:33019"/>
        <dbReference type="ChEBI" id="CHEBI:61560"/>
        <dbReference type="ChEBI" id="CHEBI:173112"/>
        <dbReference type="EC" id="2.7.7.7"/>
    </reaction>
</comment>
<dbReference type="Gene3D" id="3.30.1490.100">
    <property type="entry name" value="DNA polymerase, Y-family, little finger domain"/>
    <property type="match status" value="1"/>
</dbReference>
<keyword evidence="7" id="KW-0238">DNA-binding</keyword>
<keyword evidence="7 9" id="KW-0548">Nucleotidyltransferase</keyword>
<dbReference type="EMBL" id="JAYWLC010000006">
    <property type="protein sequence ID" value="MER5171950.1"/>
    <property type="molecule type" value="Genomic_DNA"/>
</dbReference>
<protein>
    <recommendedName>
        <fullName evidence="7">DNA polymerase IV</fullName>
        <shortName evidence="7">Pol IV</shortName>
        <ecNumber evidence="7">2.7.7.7</ecNumber>
    </recommendedName>
</protein>
<keyword evidence="7" id="KW-0235">DNA replication</keyword>
<dbReference type="Proteomes" id="UP001438953">
    <property type="component" value="Unassembled WGS sequence"/>
</dbReference>
<keyword evidence="7" id="KW-0479">Metal-binding</keyword>
<dbReference type="Gene3D" id="3.40.1170.60">
    <property type="match status" value="1"/>
</dbReference>
<dbReference type="InterPro" id="IPR017961">
    <property type="entry name" value="DNA_pol_Y-fam_little_finger"/>
</dbReference>
<feature type="binding site" evidence="7">
    <location>
        <position position="43"/>
    </location>
    <ligand>
        <name>Mg(2+)</name>
        <dbReference type="ChEBI" id="CHEBI:18420"/>
    </ligand>
</feature>
<dbReference type="SUPFAM" id="SSF56672">
    <property type="entry name" value="DNA/RNA polymerases"/>
    <property type="match status" value="1"/>
</dbReference>
<keyword evidence="3 7" id="KW-0515">Mutator protein</keyword>
<comment type="caution">
    <text evidence="9">The sequence shown here is derived from an EMBL/GenBank/DDBJ whole genome shotgun (WGS) entry which is preliminary data.</text>
</comment>
<keyword evidence="7" id="KW-0227">DNA damage</keyword>
<dbReference type="Pfam" id="PF00817">
    <property type="entry name" value="IMS"/>
    <property type="match status" value="1"/>
</dbReference>
<reference evidence="9 10" key="1">
    <citation type="submission" date="2024-06" db="EMBL/GenBank/DDBJ databases">
        <title>Thioclava kandeliae sp. nov. from a rhizosphere soil sample of Kandelia candel in a mangrove.</title>
        <authorList>
            <person name="Mu T."/>
        </authorList>
    </citation>
    <scope>NUCLEOTIDE SEQUENCE [LARGE SCALE GENOMIC DNA]</scope>
    <source>
        <strain evidence="9 10">CPCC 100088</strain>
    </source>
</reference>
<sequence length="421" mass="46123">MASLCRSCFASFAEAPKRRCPRCRHDGLVSHNELLQLGLAHIDCDSFYASVEKRDNPELASLPLIVGGGARGVVTTCCYVARIYGVRSAMPMFQARKLCPDAVILPPRIGYYAEVSREIRAKMARLTPLIEPLSLDEAFLDLRGTDTLHGMPPAESLVRLAAEIESEVGVTVSVGLSHNKFLAKIASDLDKPRGFSVIGRAETRDFLRDKPVGILWGVGAATRQALGQAGIRTLTDILRIGRDDMIRRFGGQGLRLWSLAMGEDDRRVTPDAPVKSVSNETTFSQDLSDREALLAQLWHMAEKTAARMKAKDLSGSIVTLKLKKSDFSTLTRQSQLADPSQLADTLFQVGKRLFDTLPAGTPYRLIGIGYSGLRPAREGDPVGDLLDPDAGRRAKQERAMDAIRAKFGVDAIQMGRGFRKD</sequence>
<comment type="cofactor">
    <cofactor evidence="7">
        <name>Mg(2+)</name>
        <dbReference type="ChEBI" id="CHEBI:18420"/>
    </cofactor>
    <text evidence="7">Binds 2 magnesium ions per subunit.</text>
</comment>
<keyword evidence="7 9" id="KW-0808">Transferase</keyword>
<feature type="domain" description="UmuC" evidence="8">
    <location>
        <begin position="39"/>
        <end position="219"/>
    </location>
</feature>
<keyword evidence="7" id="KW-0963">Cytoplasm</keyword>
<comment type="subunit">
    <text evidence="2 7">Monomer.</text>
</comment>
<dbReference type="HAMAP" id="MF_01113">
    <property type="entry name" value="DNApol_IV"/>
    <property type="match status" value="1"/>
</dbReference>
<dbReference type="InterPro" id="IPR036775">
    <property type="entry name" value="DNA_pol_Y-fam_lit_finger_sf"/>
</dbReference>
<keyword evidence="7" id="KW-0234">DNA repair</keyword>
<proteinExistence type="inferred from homology"/>
<comment type="function">
    <text evidence="5 7">Poorly processive, error-prone DNA polymerase involved in untargeted mutagenesis. Copies undamaged DNA at stalled replication forks, which arise in vivo from mismatched or misaligned primer ends. These misaligned primers can be extended by PolIV. Exhibits no 3'-5' exonuclease (proofreading) activity. May be involved in translesional synthesis, in conjunction with the beta clamp from PolIII.</text>
</comment>
<gene>
    <name evidence="7" type="primary">dinB</name>
    <name evidence="9" type="ORF">VSX56_09180</name>
</gene>
<dbReference type="GO" id="GO:0003887">
    <property type="term" value="F:DNA-directed DNA polymerase activity"/>
    <property type="evidence" value="ECO:0007669"/>
    <property type="project" value="UniProtKB-EC"/>
</dbReference>